<name>A0A2T0VZM6_9RHOB</name>
<dbReference type="RefSeq" id="WP_106357532.1">
    <property type="nucleotide sequence ID" value="NZ_PVTP01000005.1"/>
</dbReference>
<proteinExistence type="predicted"/>
<organism evidence="2 3">
    <name type="scientific">Yoonia maritima</name>
    <dbReference type="NCBI Taxonomy" id="1435347"/>
    <lineage>
        <taxon>Bacteria</taxon>
        <taxon>Pseudomonadati</taxon>
        <taxon>Pseudomonadota</taxon>
        <taxon>Alphaproteobacteria</taxon>
        <taxon>Rhodobacterales</taxon>
        <taxon>Paracoccaceae</taxon>
        <taxon>Yoonia</taxon>
    </lineage>
</organism>
<dbReference type="EMBL" id="PVTP01000005">
    <property type="protein sequence ID" value="PRY77795.1"/>
    <property type="molecule type" value="Genomic_DNA"/>
</dbReference>
<keyword evidence="3" id="KW-1185">Reference proteome</keyword>
<evidence type="ECO:0000313" key="2">
    <source>
        <dbReference type="EMBL" id="PRY77795.1"/>
    </source>
</evidence>
<protein>
    <recommendedName>
        <fullName evidence="4">Tat pathway signal sequence domain protein</fullName>
    </recommendedName>
</protein>
<sequence>MRISTLWHFAIVLSVAAPAAAEEVAVEPKLSIELNTAQTTDTACRLSFLIQNDHPSDISKAAYEAVLFNADGGVQQLTLLDFGNLPAGRARVRQFEFAGMVCSDLSRILINGASTCEAGELGADVCATTLELTSRTEIGLLG</sequence>
<feature type="signal peptide" evidence="1">
    <location>
        <begin position="1"/>
        <end position="21"/>
    </location>
</feature>
<keyword evidence="1" id="KW-0732">Signal</keyword>
<evidence type="ECO:0008006" key="4">
    <source>
        <dbReference type="Google" id="ProtNLM"/>
    </source>
</evidence>
<feature type="chain" id="PRO_5015683941" description="Tat pathway signal sequence domain protein" evidence="1">
    <location>
        <begin position="22"/>
        <end position="142"/>
    </location>
</feature>
<reference evidence="2 3" key="1">
    <citation type="submission" date="2018-03" db="EMBL/GenBank/DDBJ databases">
        <title>Genomic Encyclopedia of Archaeal and Bacterial Type Strains, Phase II (KMG-II): from individual species to whole genera.</title>
        <authorList>
            <person name="Goeker M."/>
        </authorList>
    </citation>
    <scope>NUCLEOTIDE SEQUENCE [LARGE SCALE GENOMIC DNA]</scope>
    <source>
        <strain evidence="2 3">DSM 101533</strain>
    </source>
</reference>
<evidence type="ECO:0000256" key="1">
    <source>
        <dbReference type="SAM" id="SignalP"/>
    </source>
</evidence>
<dbReference type="AlphaFoldDB" id="A0A2T0VZM6"/>
<evidence type="ECO:0000313" key="3">
    <source>
        <dbReference type="Proteomes" id="UP000238007"/>
    </source>
</evidence>
<dbReference type="OrthoDB" id="7707524at2"/>
<comment type="caution">
    <text evidence="2">The sequence shown here is derived from an EMBL/GenBank/DDBJ whole genome shotgun (WGS) entry which is preliminary data.</text>
</comment>
<gene>
    <name evidence="2" type="ORF">CLV80_105279</name>
</gene>
<accession>A0A2T0VZM6</accession>
<dbReference type="Proteomes" id="UP000238007">
    <property type="component" value="Unassembled WGS sequence"/>
</dbReference>